<dbReference type="Gramene" id="mRNA:HanXRQr2_Chr17g0782551">
    <property type="protein sequence ID" value="mRNA:HanXRQr2_Chr17g0782551"/>
    <property type="gene ID" value="HanXRQr2_Chr17g0782551"/>
</dbReference>
<dbReference type="GO" id="GO:0019346">
    <property type="term" value="P:transsulfuration"/>
    <property type="evidence" value="ECO:0007669"/>
    <property type="project" value="InterPro"/>
</dbReference>
<proteinExistence type="inferred from homology"/>
<accession>A0A9K3GSC1</accession>
<keyword evidence="4" id="KW-0808">Transferase</keyword>
<evidence type="ECO:0000313" key="5">
    <source>
        <dbReference type="Proteomes" id="UP000215914"/>
    </source>
</evidence>
<dbReference type="AlphaFoldDB" id="A0A9K3GSC1"/>
<dbReference type="GO" id="GO:0009086">
    <property type="term" value="P:methionine biosynthetic process"/>
    <property type="evidence" value="ECO:0007669"/>
    <property type="project" value="InterPro"/>
</dbReference>
<dbReference type="Gene3D" id="3.40.640.10">
    <property type="entry name" value="Type I PLP-dependent aspartate aminotransferase-like (Major domain)"/>
    <property type="match status" value="1"/>
</dbReference>
<dbReference type="PANTHER" id="PTHR43379:SF1">
    <property type="entry name" value="CYSTATHIONINE GAMMA-SYNTHASE 1, CHLOROPLASTIC-RELATED"/>
    <property type="match status" value="1"/>
</dbReference>
<dbReference type="EMBL" id="MNCJ02000332">
    <property type="protein sequence ID" value="KAF5753655.1"/>
    <property type="molecule type" value="Genomic_DNA"/>
</dbReference>
<gene>
    <name evidence="4" type="ORF">HanXRQr2_Chr17g0782551</name>
</gene>
<protein>
    <submittedName>
        <fullName evidence="4">Cystathionine gamma-synthase</fullName>
        <ecNumber evidence="4">2.5.1.48</ecNumber>
    </submittedName>
</protein>
<dbReference type="InterPro" id="IPR000277">
    <property type="entry name" value="Cys/Met-Metab_PyrdxlP-dep_enz"/>
</dbReference>
<dbReference type="SUPFAM" id="SSF53383">
    <property type="entry name" value="PLP-dependent transferases"/>
    <property type="match status" value="1"/>
</dbReference>
<dbReference type="InterPro" id="IPR015424">
    <property type="entry name" value="PyrdxlP-dep_Trfase"/>
</dbReference>
<dbReference type="PANTHER" id="PTHR43379">
    <property type="entry name" value="CYSTATHIONINE GAMMA-SYNTHASE"/>
    <property type="match status" value="1"/>
</dbReference>
<dbReference type="Pfam" id="PF01053">
    <property type="entry name" value="Cys_Met_Meta_PP"/>
    <property type="match status" value="1"/>
</dbReference>
<reference evidence="4" key="1">
    <citation type="journal article" date="2017" name="Nature">
        <title>The sunflower genome provides insights into oil metabolism, flowering and Asterid evolution.</title>
        <authorList>
            <person name="Badouin H."/>
            <person name="Gouzy J."/>
            <person name="Grassa C.J."/>
            <person name="Murat F."/>
            <person name="Staton S.E."/>
            <person name="Cottret L."/>
            <person name="Lelandais-Briere C."/>
            <person name="Owens G.L."/>
            <person name="Carrere S."/>
            <person name="Mayjonade B."/>
            <person name="Legrand L."/>
            <person name="Gill N."/>
            <person name="Kane N.C."/>
            <person name="Bowers J.E."/>
            <person name="Hubner S."/>
            <person name="Bellec A."/>
            <person name="Berard A."/>
            <person name="Berges H."/>
            <person name="Blanchet N."/>
            <person name="Boniface M.C."/>
            <person name="Brunel D."/>
            <person name="Catrice O."/>
            <person name="Chaidir N."/>
            <person name="Claudel C."/>
            <person name="Donnadieu C."/>
            <person name="Faraut T."/>
            <person name="Fievet G."/>
            <person name="Helmstetter N."/>
            <person name="King M."/>
            <person name="Knapp S.J."/>
            <person name="Lai Z."/>
            <person name="Le Paslier M.C."/>
            <person name="Lippi Y."/>
            <person name="Lorenzon L."/>
            <person name="Mandel J.R."/>
            <person name="Marage G."/>
            <person name="Marchand G."/>
            <person name="Marquand E."/>
            <person name="Bret-Mestries E."/>
            <person name="Morien E."/>
            <person name="Nambeesan S."/>
            <person name="Nguyen T."/>
            <person name="Pegot-Espagnet P."/>
            <person name="Pouilly N."/>
            <person name="Raftis F."/>
            <person name="Sallet E."/>
            <person name="Schiex T."/>
            <person name="Thomas J."/>
            <person name="Vandecasteele C."/>
            <person name="Vares D."/>
            <person name="Vear F."/>
            <person name="Vautrin S."/>
            <person name="Crespi M."/>
            <person name="Mangin B."/>
            <person name="Burke J.M."/>
            <person name="Salse J."/>
            <person name="Munos S."/>
            <person name="Vincourt P."/>
            <person name="Rieseberg L.H."/>
            <person name="Langlade N.B."/>
        </authorList>
    </citation>
    <scope>NUCLEOTIDE SEQUENCE</scope>
    <source>
        <tissue evidence="4">Leaves</tissue>
    </source>
</reference>
<evidence type="ECO:0000256" key="3">
    <source>
        <dbReference type="RuleBase" id="RU362118"/>
    </source>
</evidence>
<name>A0A9K3GSC1_HELAN</name>
<dbReference type="InterPro" id="IPR015421">
    <property type="entry name" value="PyrdxlP-dep_Trfase_major"/>
</dbReference>
<evidence type="ECO:0000256" key="2">
    <source>
        <dbReference type="ARBA" id="ARBA00022898"/>
    </source>
</evidence>
<dbReference type="GO" id="GO:0003962">
    <property type="term" value="F:cystathionine gamma-synthase activity"/>
    <property type="evidence" value="ECO:0007669"/>
    <property type="project" value="UniProtKB-EC"/>
</dbReference>
<comment type="similarity">
    <text evidence="3">Belongs to the trans-sulfuration enzymes family.</text>
</comment>
<organism evidence="4 5">
    <name type="scientific">Helianthus annuus</name>
    <name type="common">Common sunflower</name>
    <dbReference type="NCBI Taxonomy" id="4232"/>
    <lineage>
        <taxon>Eukaryota</taxon>
        <taxon>Viridiplantae</taxon>
        <taxon>Streptophyta</taxon>
        <taxon>Embryophyta</taxon>
        <taxon>Tracheophyta</taxon>
        <taxon>Spermatophyta</taxon>
        <taxon>Magnoliopsida</taxon>
        <taxon>eudicotyledons</taxon>
        <taxon>Gunneridae</taxon>
        <taxon>Pentapetalae</taxon>
        <taxon>asterids</taxon>
        <taxon>campanulids</taxon>
        <taxon>Asterales</taxon>
        <taxon>Asteraceae</taxon>
        <taxon>Asteroideae</taxon>
        <taxon>Heliantheae alliance</taxon>
        <taxon>Heliantheae</taxon>
        <taxon>Helianthus</taxon>
    </lineage>
</organism>
<sequence>MSQVSLFFTESPTNPFLRCVDIELVSKLCHARGALVYIDGTFATPLKQKALALGADIFVHSATKYLGVHNDVLGGCVSGSTEIASQVRMVHHVLGDTINPNAAYLLHSWHENTKVTYTTVEFHCAEDGRSFRGTS</sequence>
<dbReference type="GO" id="GO:0030170">
    <property type="term" value="F:pyridoxal phosphate binding"/>
    <property type="evidence" value="ECO:0007669"/>
    <property type="project" value="InterPro"/>
</dbReference>
<comment type="caution">
    <text evidence="4">The sequence shown here is derived from an EMBL/GenBank/DDBJ whole genome shotgun (WGS) entry which is preliminary data.</text>
</comment>
<comment type="cofactor">
    <cofactor evidence="1 3">
        <name>pyridoxal 5'-phosphate</name>
        <dbReference type="ChEBI" id="CHEBI:597326"/>
    </cofactor>
</comment>
<dbReference type="InterPro" id="IPR044639">
    <property type="entry name" value="CGS1/2"/>
</dbReference>
<keyword evidence="5" id="KW-1185">Reference proteome</keyword>
<evidence type="ECO:0000313" key="4">
    <source>
        <dbReference type="EMBL" id="KAF5753655.1"/>
    </source>
</evidence>
<dbReference type="EC" id="2.5.1.48" evidence="4"/>
<keyword evidence="2 3" id="KW-0663">Pyridoxal phosphate</keyword>
<reference evidence="4" key="2">
    <citation type="submission" date="2020-06" db="EMBL/GenBank/DDBJ databases">
        <title>Helianthus annuus Genome sequencing and assembly Release 2.</title>
        <authorList>
            <person name="Gouzy J."/>
            <person name="Langlade N."/>
            <person name="Munos S."/>
        </authorList>
    </citation>
    <scope>NUCLEOTIDE SEQUENCE</scope>
    <source>
        <tissue evidence="4">Leaves</tissue>
    </source>
</reference>
<evidence type="ECO:0000256" key="1">
    <source>
        <dbReference type="ARBA" id="ARBA00001933"/>
    </source>
</evidence>
<dbReference type="Proteomes" id="UP000215914">
    <property type="component" value="Unassembled WGS sequence"/>
</dbReference>